<feature type="coiled-coil region" evidence="1">
    <location>
        <begin position="50"/>
        <end position="77"/>
    </location>
</feature>
<keyword evidence="1" id="KW-0175">Coiled coil</keyword>
<dbReference type="Pfam" id="PF00078">
    <property type="entry name" value="RVT_1"/>
    <property type="match status" value="1"/>
</dbReference>
<dbReference type="PANTHER" id="PTHR46890">
    <property type="entry name" value="NON-LTR RETROLELEMENT REVERSE TRANSCRIPTASE-LIKE PROTEIN-RELATED"/>
    <property type="match status" value="1"/>
</dbReference>
<comment type="caution">
    <text evidence="3">The sequence shown here is derived from an EMBL/GenBank/DDBJ whole genome shotgun (WGS) entry which is preliminary data.</text>
</comment>
<proteinExistence type="predicted"/>
<gene>
    <name evidence="3" type="ORF">Dsin_021629</name>
</gene>
<reference evidence="3" key="1">
    <citation type="journal article" date="2023" name="Plant J.">
        <title>Genome sequences and population genomics provide insights into the demographic history, inbreeding, and mutation load of two 'living fossil' tree species of Dipteronia.</title>
        <authorList>
            <person name="Feng Y."/>
            <person name="Comes H.P."/>
            <person name="Chen J."/>
            <person name="Zhu S."/>
            <person name="Lu R."/>
            <person name="Zhang X."/>
            <person name="Li P."/>
            <person name="Qiu J."/>
            <person name="Olsen K.M."/>
            <person name="Qiu Y."/>
        </authorList>
    </citation>
    <scope>NUCLEOTIDE SEQUENCE</scope>
    <source>
        <strain evidence="3">NBL</strain>
    </source>
</reference>
<keyword evidence="4" id="KW-1185">Reference proteome</keyword>
<evidence type="ECO:0000256" key="1">
    <source>
        <dbReference type="SAM" id="Coils"/>
    </source>
</evidence>
<dbReference type="InterPro" id="IPR000477">
    <property type="entry name" value="RT_dom"/>
</dbReference>
<dbReference type="Proteomes" id="UP001281410">
    <property type="component" value="Unassembled WGS sequence"/>
</dbReference>
<dbReference type="SUPFAM" id="SSF56672">
    <property type="entry name" value="DNA/RNA polymerases"/>
    <property type="match status" value="1"/>
</dbReference>
<evidence type="ECO:0000259" key="2">
    <source>
        <dbReference type="Pfam" id="PF00078"/>
    </source>
</evidence>
<dbReference type="AlphaFoldDB" id="A0AAE0A043"/>
<sequence length="368" mass="42425">MMEIVSTENELISILTSTIEKENQWNNDKKLTRWKRLARDKSEGKVVAEIAKYTRKREVLRDTVRRLTSQLEKWSRARKRACMEELCALRNELEGLYGGVMSRAVGRRIKIIEDMIDRHWREKIEDVEMVITDFYKTLFSLGRPPDDYLDRVLGDVDVKVTACMNIVLLRDFSAEEVVCALKQMDPLKAPGPDGLPTLFYHKFWDIVGSRIVKTVLDVLNNNMPMGSLWKAVVILIPKVNTLARIGEFRLISLCNVTYKLIAKVMVNRLKLILDQVITPNQSAFVLERLITDNVIVGFECLHSLRNRRDGNVGRVALKLDMSKAYDRVELGFLKGMMLNLGFDLKWIELVMKCLYSASYSFLVNGETR</sequence>
<dbReference type="PANTHER" id="PTHR46890:SF48">
    <property type="entry name" value="RNA-DIRECTED DNA POLYMERASE"/>
    <property type="match status" value="1"/>
</dbReference>
<accession>A0AAE0A043</accession>
<evidence type="ECO:0000313" key="4">
    <source>
        <dbReference type="Proteomes" id="UP001281410"/>
    </source>
</evidence>
<name>A0AAE0A043_9ROSI</name>
<organism evidence="3 4">
    <name type="scientific">Dipteronia sinensis</name>
    <dbReference type="NCBI Taxonomy" id="43782"/>
    <lineage>
        <taxon>Eukaryota</taxon>
        <taxon>Viridiplantae</taxon>
        <taxon>Streptophyta</taxon>
        <taxon>Embryophyta</taxon>
        <taxon>Tracheophyta</taxon>
        <taxon>Spermatophyta</taxon>
        <taxon>Magnoliopsida</taxon>
        <taxon>eudicotyledons</taxon>
        <taxon>Gunneridae</taxon>
        <taxon>Pentapetalae</taxon>
        <taxon>rosids</taxon>
        <taxon>malvids</taxon>
        <taxon>Sapindales</taxon>
        <taxon>Sapindaceae</taxon>
        <taxon>Hippocastanoideae</taxon>
        <taxon>Acereae</taxon>
        <taxon>Dipteronia</taxon>
    </lineage>
</organism>
<dbReference type="InterPro" id="IPR043502">
    <property type="entry name" value="DNA/RNA_pol_sf"/>
</dbReference>
<feature type="domain" description="Reverse transcriptase" evidence="2">
    <location>
        <begin position="236"/>
        <end position="351"/>
    </location>
</feature>
<evidence type="ECO:0000313" key="3">
    <source>
        <dbReference type="EMBL" id="KAK3198214.1"/>
    </source>
</evidence>
<protein>
    <recommendedName>
        <fullName evidence="2">Reverse transcriptase domain-containing protein</fullName>
    </recommendedName>
</protein>
<dbReference type="EMBL" id="JANJYJ010000007">
    <property type="protein sequence ID" value="KAK3198214.1"/>
    <property type="molecule type" value="Genomic_DNA"/>
</dbReference>
<dbReference type="InterPro" id="IPR052343">
    <property type="entry name" value="Retrotransposon-Effector_Assoc"/>
</dbReference>